<comment type="similarity">
    <text evidence="1">Belongs to the N(4)/N(6)-methyltransferase family.</text>
</comment>
<comment type="caution">
    <text evidence="4">The sequence shown here is derived from an EMBL/GenBank/DDBJ whole genome shotgun (WGS) entry which is preliminary data.</text>
</comment>
<name>A0ABT1FZY7_9BACT</name>
<dbReference type="Proteomes" id="UP001204772">
    <property type="component" value="Unassembled WGS sequence"/>
</dbReference>
<keyword evidence="2" id="KW-0680">Restriction system</keyword>
<sequence>MELTKITLYQLENFLLAECDILHNKMDASDYKYYLFGMLFLRTFS</sequence>
<evidence type="ECO:0000313" key="5">
    <source>
        <dbReference type="Proteomes" id="UP001204772"/>
    </source>
</evidence>
<feature type="domain" description="N6 adenine-specific DNA methyltransferase N-terminal" evidence="3">
    <location>
        <begin position="11"/>
        <end position="45"/>
    </location>
</feature>
<dbReference type="EMBL" id="JAMZEL010000020">
    <property type="protein sequence ID" value="MCP1386268.1"/>
    <property type="molecule type" value="Genomic_DNA"/>
</dbReference>
<evidence type="ECO:0000259" key="3">
    <source>
        <dbReference type="Pfam" id="PF12161"/>
    </source>
</evidence>
<proteinExistence type="inferred from homology"/>
<evidence type="ECO:0000256" key="1">
    <source>
        <dbReference type="ARBA" id="ARBA00006594"/>
    </source>
</evidence>
<dbReference type="RefSeq" id="WP_253533018.1">
    <property type="nucleotide sequence ID" value="NZ_JAMZEL010000020.1"/>
</dbReference>
<evidence type="ECO:0000313" key="4">
    <source>
        <dbReference type="EMBL" id="MCP1386268.1"/>
    </source>
</evidence>
<dbReference type="Gene3D" id="1.20.1260.30">
    <property type="match status" value="1"/>
</dbReference>
<dbReference type="InterPro" id="IPR038333">
    <property type="entry name" value="T1MK-like_N_sf"/>
</dbReference>
<gene>
    <name evidence="4" type="ORF">NCI00_27755</name>
</gene>
<dbReference type="Pfam" id="PF12161">
    <property type="entry name" value="HsdM_N"/>
    <property type="match status" value="1"/>
</dbReference>
<evidence type="ECO:0000256" key="2">
    <source>
        <dbReference type="ARBA" id="ARBA00022747"/>
    </source>
</evidence>
<organism evidence="4 5">
    <name type="scientific">Runella salmonicolor</name>
    <dbReference type="NCBI Taxonomy" id="2950278"/>
    <lineage>
        <taxon>Bacteria</taxon>
        <taxon>Pseudomonadati</taxon>
        <taxon>Bacteroidota</taxon>
        <taxon>Cytophagia</taxon>
        <taxon>Cytophagales</taxon>
        <taxon>Spirosomataceae</taxon>
        <taxon>Runella</taxon>
    </lineage>
</organism>
<dbReference type="InterPro" id="IPR022749">
    <property type="entry name" value="D12N6_MeTrfase_N"/>
</dbReference>
<accession>A0ABT1FZY7</accession>
<keyword evidence="5" id="KW-1185">Reference proteome</keyword>
<reference evidence="4 5" key="1">
    <citation type="submission" date="2022-06" db="EMBL/GenBank/DDBJ databases">
        <title>Runella sp. S5 genome sequencing.</title>
        <authorList>
            <person name="Park S."/>
        </authorList>
    </citation>
    <scope>NUCLEOTIDE SEQUENCE [LARGE SCALE GENOMIC DNA]</scope>
    <source>
        <strain evidence="4 5">S5</strain>
    </source>
</reference>
<protein>
    <submittedName>
        <fullName evidence="4">Type I restriction-modification system subunit M N-terminal domain-containing protein</fullName>
    </submittedName>
</protein>